<proteinExistence type="predicted"/>
<protein>
    <submittedName>
        <fullName evidence="1">Uncharacterized protein</fullName>
    </submittedName>
</protein>
<dbReference type="EMBL" id="SMBH01000005">
    <property type="protein sequence ID" value="TCU16398.1"/>
    <property type="molecule type" value="Genomic_DNA"/>
</dbReference>
<evidence type="ECO:0000313" key="1">
    <source>
        <dbReference type="EMBL" id="TCU16398.1"/>
    </source>
</evidence>
<name>A0A4R3Q592_RHISU</name>
<gene>
    <name evidence="1" type="ORF">EV132_105150</name>
</gene>
<sequence>MKFKSEQSVQDWVQSLVDEDGLHDVIDGIEELNQALVNASSDEFWPDFPIDYLTRLRNLEAARDVLAELFGLELVPKNSANLSRTKGESLFADLLYCRRETSHFVIMEIKNRKASARETMTCHCEFPPEWIRPYVRSERPPG</sequence>
<dbReference type="RefSeq" id="WP_132562168.1">
    <property type="nucleotide sequence ID" value="NZ_SMBH01000005.1"/>
</dbReference>
<dbReference type="Proteomes" id="UP000294576">
    <property type="component" value="Unassembled WGS sequence"/>
</dbReference>
<comment type="caution">
    <text evidence="1">The sequence shown here is derived from an EMBL/GenBank/DDBJ whole genome shotgun (WGS) entry which is preliminary data.</text>
</comment>
<reference evidence="1 2" key="1">
    <citation type="submission" date="2019-03" db="EMBL/GenBank/DDBJ databases">
        <title>Genomic Encyclopedia of Type Strains, Phase IV (KMG-V): Genome sequencing to study the core and pangenomes of soil and plant-associated prokaryotes.</title>
        <authorList>
            <person name="Whitman W."/>
        </authorList>
    </citation>
    <scope>NUCLEOTIDE SEQUENCE [LARGE SCALE GENOMIC DNA]</scope>
    <source>
        <strain evidence="1 2">Hc14</strain>
    </source>
</reference>
<evidence type="ECO:0000313" key="2">
    <source>
        <dbReference type="Proteomes" id="UP000294576"/>
    </source>
</evidence>
<dbReference type="AlphaFoldDB" id="A0A4R3Q592"/>
<accession>A0A4R3Q592</accession>
<organism evidence="1 2">
    <name type="scientific">Rhizobium sullae</name>
    <name type="common">Rhizobium hedysari</name>
    <dbReference type="NCBI Taxonomy" id="50338"/>
    <lineage>
        <taxon>Bacteria</taxon>
        <taxon>Pseudomonadati</taxon>
        <taxon>Pseudomonadota</taxon>
        <taxon>Alphaproteobacteria</taxon>
        <taxon>Hyphomicrobiales</taxon>
        <taxon>Rhizobiaceae</taxon>
        <taxon>Rhizobium/Agrobacterium group</taxon>
        <taxon>Rhizobium</taxon>
    </lineage>
</organism>